<dbReference type="AlphaFoldDB" id="A0AAD5WEW3"/>
<evidence type="ECO:0000313" key="2">
    <source>
        <dbReference type="Proteomes" id="UP001196413"/>
    </source>
</evidence>
<name>A0AAD5WEW3_PARTN</name>
<sequence length="59" mass="6543">MLTGNRDSQPNSCWPRHNDVDCVTVSVSKHSCLSAPRTLRMMDDCDVSRTVCSGSRSDQ</sequence>
<accession>A0AAD5WEW3</accession>
<organism evidence="1 2">
    <name type="scientific">Parelaphostrongylus tenuis</name>
    <name type="common">Meningeal worm</name>
    <dbReference type="NCBI Taxonomy" id="148309"/>
    <lineage>
        <taxon>Eukaryota</taxon>
        <taxon>Metazoa</taxon>
        <taxon>Ecdysozoa</taxon>
        <taxon>Nematoda</taxon>
        <taxon>Chromadorea</taxon>
        <taxon>Rhabditida</taxon>
        <taxon>Rhabditina</taxon>
        <taxon>Rhabditomorpha</taxon>
        <taxon>Strongyloidea</taxon>
        <taxon>Metastrongylidae</taxon>
        <taxon>Parelaphostrongylus</taxon>
    </lineage>
</organism>
<keyword evidence="2" id="KW-1185">Reference proteome</keyword>
<comment type="caution">
    <text evidence="1">The sequence shown here is derived from an EMBL/GenBank/DDBJ whole genome shotgun (WGS) entry which is preliminary data.</text>
</comment>
<proteinExistence type="predicted"/>
<evidence type="ECO:0000313" key="1">
    <source>
        <dbReference type="EMBL" id="KAJ1367611.1"/>
    </source>
</evidence>
<dbReference type="Proteomes" id="UP001196413">
    <property type="component" value="Unassembled WGS sequence"/>
</dbReference>
<protein>
    <submittedName>
        <fullName evidence="1">Uncharacterized protein</fullName>
    </submittedName>
</protein>
<reference evidence="1" key="1">
    <citation type="submission" date="2021-06" db="EMBL/GenBank/DDBJ databases">
        <title>Parelaphostrongylus tenuis whole genome reference sequence.</title>
        <authorList>
            <person name="Garwood T.J."/>
            <person name="Larsen P.A."/>
            <person name="Fountain-Jones N.M."/>
            <person name="Garbe J.R."/>
            <person name="Macchietto M.G."/>
            <person name="Kania S.A."/>
            <person name="Gerhold R.W."/>
            <person name="Richards J.E."/>
            <person name="Wolf T.M."/>
        </authorList>
    </citation>
    <scope>NUCLEOTIDE SEQUENCE</scope>
    <source>
        <strain evidence="1">MNPRO001-30</strain>
        <tissue evidence="1">Meninges</tissue>
    </source>
</reference>
<dbReference type="EMBL" id="JAHQIW010005958">
    <property type="protein sequence ID" value="KAJ1367611.1"/>
    <property type="molecule type" value="Genomic_DNA"/>
</dbReference>
<gene>
    <name evidence="1" type="ORF">KIN20_028554</name>
</gene>